<evidence type="ECO:0000313" key="3">
    <source>
        <dbReference type="EMBL" id="CAB4538815.1"/>
    </source>
</evidence>
<sequence>MSANFEKIRELRDYFISGLKSAVPDVSINSVSDPALPGIVNATFPGTESDALLLLLDTEGISASAGSACSAGVPRPSHVLVALGLSESDADASLRISIGTTNTKAEIDQVLAVMPSVVERARNAFVVSGLN</sequence>
<feature type="domain" description="Aminotransferase class V" evidence="2">
    <location>
        <begin position="6"/>
        <end position="110"/>
    </location>
</feature>
<accession>A0A6J6BJ65</accession>
<dbReference type="Gene3D" id="3.90.1150.10">
    <property type="entry name" value="Aspartate Aminotransferase, domain 1"/>
    <property type="match status" value="1"/>
</dbReference>
<dbReference type="PANTHER" id="PTHR11601">
    <property type="entry name" value="CYSTEINE DESULFURYLASE FAMILY MEMBER"/>
    <property type="match status" value="1"/>
</dbReference>
<proteinExistence type="predicted"/>
<reference evidence="3" key="1">
    <citation type="submission" date="2020-05" db="EMBL/GenBank/DDBJ databases">
        <authorList>
            <person name="Chiriac C."/>
            <person name="Salcher M."/>
            <person name="Ghai R."/>
            <person name="Kavagutti S V."/>
        </authorList>
    </citation>
    <scope>NUCLEOTIDE SEQUENCE</scope>
</reference>
<dbReference type="SUPFAM" id="SSF53383">
    <property type="entry name" value="PLP-dependent transferases"/>
    <property type="match status" value="1"/>
</dbReference>
<protein>
    <submittedName>
        <fullName evidence="3">Unannotated protein</fullName>
    </submittedName>
</protein>
<organism evidence="3">
    <name type="scientific">freshwater metagenome</name>
    <dbReference type="NCBI Taxonomy" id="449393"/>
    <lineage>
        <taxon>unclassified sequences</taxon>
        <taxon>metagenomes</taxon>
        <taxon>ecological metagenomes</taxon>
    </lineage>
</organism>
<dbReference type="Pfam" id="PF00266">
    <property type="entry name" value="Aminotran_5"/>
    <property type="match status" value="1"/>
</dbReference>
<dbReference type="PANTHER" id="PTHR11601:SF34">
    <property type="entry name" value="CYSTEINE DESULFURASE"/>
    <property type="match status" value="1"/>
</dbReference>
<gene>
    <name evidence="3" type="ORF">UFOPK1425_00452</name>
</gene>
<dbReference type="InterPro" id="IPR000192">
    <property type="entry name" value="Aminotrans_V_dom"/>
</dbReference>
<name>A0A6J6BJ65_9ZZZZ</name>
<dbReference type="InterPro" id="IPR015422">
    <property type="entry name" value="PyrdxlP-dep_Trfase_small"/>
</dbReference>
<dbReference type="AlphaFoldDB" id="A0A6J6BJ65"/>
<evidence type="ECO:0000256" key="1">
    <source>
        <dbReference type="ARBA" id="ARBA00001933"/>
    </source>
</evidence>
<comment type="cofactor">
    <cofactor evidence="1">
        <name>pyridoxal 5'-phosphate</name>
        <dbReference type="ChEBI" id="CHEBI:597326"/>
    </cofactor>
</comment>
<dbReference type="InterPro" id="IPR015424">
    <property type="entry name" value="PyrdxlP-dep_Trfase"/>
</dbReference>
<dbReference type="EMBL" id="CAEZSJ010000065">
    <property type="protein sequence ID" value="CAB4538815.1"/>
    <property type="molecule type" value="Genomic_DNA"/>
</dbReference>
<evidence type="ECO:0000259" key="2">
    <source>
        <dbReference type="Pfam" id="PF00266"/>
    </source>
</evidence>